<protein>
    <submittedName>
        <fullName evidence="1">Uncharacterized protein</fullName>
    </submittedName>
</protein>
<accession>A0ABU3X788</accession>
<proteinExistence type="predicted"/>
<dbReference type="RefSeq" id="WP_317121036.1">
    <property type="nucleotide sequence ID" value="NZ_JAWJBA010000001.1"/>
</dbReference>
<keyword evidence="2" id="KW-1185">Reference proteome</keyword>
<gene>
    <name evidence="1" type="ORF">RYX56_05045</name>
</gene>
<dbReference type="Proteomes" id="UP001287282">
    <property type="component" value="Unassembled WGS sequence"/>
</dbReference>
<evidence type="ECO:0000313" key="2">
    <source>
        <dbReference type="Proteomes" id="UP001287282"/>
    </source>
</evidence>
<dbReference type="EMBL" id="JAWJBA010000001">
    <property type="protein sequence ID" value="MDV2683742.1"/>
    <property type="molecule type" value="Genomic_DNA"/>
</dbReference>
<name>A0ABU3X788_9BACI</name>
<reference evidence="1 2" key="1">
    <citation type="submission" date="2023-10" db="EMBL/GenBank/DDBJ databases">
        <title>Screening of Alkalihalobacillus lindianensis BZ-TG-R113 and Its Alleviation of Salt Stress on Rapeseed Growth.</title>
        <authorList>
            <person name="Zhao B."/>
            <person name="Guo T."/>
        </authorList>
    </citation>
    <scope>NUCLEOTIDE SEQUENCE [LARGE SCALE GENOMIC DNA]</scope>
    <source>
        <strain evidence="1 2">BZ-TG-R113</strain>
    </source>
</reference>
<sequence length="200" mass="23403">MINFDKTNRQLLTSACLSCSDPHFSRPIEELPHVGCCSYSPVFSLFELSKVVTEDPSFYFNLVNQDANTVNDYTIRINAWIHPAYQKHDHSLKRSTIEQEDLKISYSICRFFKENQGCTLKSSFKNAVCRSFICSTVEDRLSTDEKSHLLEWVQDIQSEATSFHRKHEAILKERRLSLKEHPNQVFSYLKHSQTKQHHFK</sequence>
<comment type="caution">
    <text evidence="1">The sequence shown here is derived from an EMBL/GenBank/DDBJ whole genome shotgun (WGS) entry which is preliminary data.</text>
</comment>
<evidence type="ECO:0000313" key="1">
    <source>
        <dbReference type="EMBL" id="MDV2683742.1"/>
    </source>
</evidence>
<organism evidence="1 2">
    <name type="scientific">Alkalihalophilus lindianensis</name>
    <dbReference type="NCBI Taxonomy" id="1630542"/>
    <lineage>
        <taxon>Bacteria</taxon>
        <taxon>Bacillati</taxon>
        <taxon>Bacillota</taxon>
        <taxon>Bacilli</taxon>
        <taxon>Bacillales</taxon>
        <taxon>Bacillaceae</taxon>
        <taxon>Alkalihalophilus</taxon>
    </lineage>
</organism>